<dbReference type="RefSeq" id="WP_189138605.1">
    <property type="nucleotide sequence ID" value="NZ_BMNK01000003.1"/>
</dbReference>
<protein>
    <submittedName>
        <fullName evidence="3">Amidohydrolase</fullName>
    </submittedName>
</protein>
<name>A0A918A2S1_9ACTN</name>
<organism evidence="3 4">
    <name type="scientific">Nonomuraea glycinis</name>
    <dbReference type="NCBI Taxonomy" id="2047744"/>
    <lineage>
        <taxon>Bacteria</taxon>
        <taxon>Bacillati</taxon>
        <taxon>Actinomycetota</taxon>
        <taxon>Actinomycetes</taxon>
        <taxon>Streptosporangiales</taxon>
        <taxon>Streptosporangiaceae</taxon>
        <taxon>Nonomuraea</taxon>
    </lineage>
</organism>
<reference evidence="3" key="1">
    <citation type="journal article" date="2014" name="Int. J. Syst. Evol. Microbiol.">
        <title>Complete genome sequence of Corynebacterium casei LMG S-19264T (=DSM 44701T), isolated from a smear-ripened cheese.</title>
        <authorList>
            <consortium name="US DOE Joint Genome Institute (JGI-PGF)"/>
            <person name="Walter F."/>
            <person name="Albersmeier A."/>
            <person name="Kalinowski J."/>
            <person name="Ruckert C."/>
        </authorList>
    </citation>
    <scope>NUCLEOTIDE SEQUENCE</scope>
    <source>
        <strain evidence="3">CGMCC 4.7430</strain>
    </source>
</reference>
<evidence type="ECO:0000256" key="1">
    <source>
        <dbReference type="SAM" id="SignalP"/>
    </source>
</evidence>
<dbReference type="GO" id="GO:0016810">
    <property type="term" value="F:hydrolase activity, acting on carbon-nitrogen (but not peptide) bonds"/>
    <property type="evidence" value="ECO:0007669"/>
    <property type="project" value="InterPro"/>
</dbReference>
<dbReference type="Pfam" id="PF07969">
    <property type="entry name" value="Amidohydro_3"/>
    <property type="match status" value="1"/>
</dbReference>
<evidence type="ECO:0000259" key="2">
    <source>
        <dbReference type="Pfam" id="PF07969"/>
    </source>
</evidence>
<dbReference type="Proteomes" id="UP000660745">
    <property type="component" value="Unassembled WGS sequence"/>
</dbReference>
<dbReference type="InterPro" id="IPR011059">
    <property type="entry name" value="Metal-dep_hydrolase_composite"/>
</dbReference>
<feature type="signal peptide" evidence="1">
    <location>
        <begin position="1"/>
        <end position="24"/>
    </location>
</feature>
<dbReference type="AlphaFoldDB" id="A0A918A2S1"/>
<dbReference type="SUPFAM" id="SSF51556">
    <property type="entry name" value="Metallo-dependent hydrolases"/>
    <property type="match status" value="1"/>
</dbReference>
<dbReference type="InterPro" id="IPR006311">
    <property type="entry name" value="TAT_signal"/>
</dbReference>
<dbReference type="PANTHER" id="PTHR22642:SF21">
    <property type="entry name" value="PERIPLASMIC PROTEIN"/>
    <property type="match status" value="1"/>
</dbReference>
<accession>A0A918A2S1</accession>
<dbReference type="InterPro" id="IPR032466">
    <property type="entry name" value="Metal_Hydrolase"/>
</dbReference>
<evidence type="ECO:0000313" key="4">
    <source>
        <dbReference type="Proteomes" id="UP000660745"/>
    </source>
</evidence>
<dbReference type="SUPFAM" id="SSF51338">
    <property type="entry name" value="Composite domain of metallo-dependent hydrolases"/>
    <property type="match status" value="1"/>
</dbReference>
<feature type="chain" id="PRO_5039060403" evidence="1">
    <location>
        <begin position="25"/>
        <end position="561"/>
    </location>
</feature>
<proteinExistence type="predicted"/>
<sequence>MDRRLVSRRSVLGTGAVAIGGAIAAPGAAEAASASTPTSRTVPQGDLVLHNGKIRTFDDRDRTVSGVAVAQGRIVGAGLSLGRLKQLVSRDAKVIDLRGHTVIPGMIEPHVHFVSLAIRPGYHVVIENAGNIAGIQRLLAARRRGVPEGRFVTAMGGWHPNMFAERRLPTLAELDAAVPDRPVLLFQGFTGPAVTNTPGKAVLEAAEVPSVVGADGSIAAGANATAALYNVRLTQTFEDRKRSTLDAMAYAASVGITSVQDHVGFPSLGPPAPGQFLSNFDHYRMYDSWLALHREDRTFIRLQTNFLHNQNDPDLPELTQRLNNQFQLFGDDLMMTGGIGEWGAPGDGSGPVWAKAQQLIAQAGWRNTNRALSLAALEAEIAGYEAVNAQHDITGLRWRIDHVPVVTTALLDRLQALGGAVQCGAYSYVAGGGPAAGAPFRTILDHGIKAGIHLDGVHIAPLNPWYGVYYAVTGRNALGALVNDGQQITRDEAVRLYTRENAWFLNMEDRLGTIENGKLGDLVVLNRDYRTAGDEDLKRIKPILTTVGGTIVYDSGDLTRH</sequence>
<dbReference type="PANTHER" id="PTHR22642">
    <property type="entry name" value="IMIDAZOLONEPROPIONASE"/>
    <property type="match status" value="1"/>
</dbReference>
<dbReference type="Gene3D" id="3.20.20.140">
    <property type="entry name" value="Metal-dependent hydrolases"/>
    <property type="match status" value="1"/>
</dbReference>
<keyword evidence="1" id="KW-0732">Signal</keyword>
<evidence type="ECO:0000313" key="3">
    <source>
        <dbReference type="EMBL" id="GGP05283.1"/>
    </source>
</evidence>
<gene>
    <name evidence="3" type="ORF">GCM10012278_24080</name>
</gene>
<dbReference type="EMBL" id="BMNK01000003">
    <property type="protein sequence ID" value="GGP05283.1"/>
    <property type="molecule type" value="Genomic_DNA"/>
</dbReference>
<reference evidence="3" key="2">
    <citation type="submission" date="2020-09" db="EMBL/GenBank/DDBJ databases">
        <authorList>
            <person name="Sun Q."/>
            <person name="Zhou Y."/>
        </authorList>
    </citation>
    <scope>NUCLEOTIDE SEQUENCE</scope>
    <source>
        <strain evidence="3">CGMCC 4.7430</strain>
    </source>
</reference>
<keyword evidence="4" id="KW-1185">Reference proteome</keyword>
<feature type="domain" description="Amidohydrolase 3" evidence="2">
    <location>
        <begin position="93"/>
        <end position="553"/>
    </location>
</feature>
<dbReference type="InterPro" id="IPR013108">
    <property type="entry name" value="Amidohydro_3"/>
</dbReference>
<dbReference type="PROSITE" id="PS51318">
    <property type="entry name" value="TAT"/>
    <property type="match status" value="1"/>
</dbReference>
<comment type="caution">
    <text evidence="3">The sequence shown here is derived from an EMBL/GenBank/DDBJ whole genome shotgun (WGS) entry which is preliminary data.</text>
</comment>
<dbReference type="Gene3D" id="2.30.40.10">
    <property type="entry name" value="Urease, subunit C, domain 1"/>
    <property type="match status" value="1"/>
</dbReference>